<organism evidence="1 2">
    <name type="scientific">Mytilus edulis</name>
    <name type="common">Blue mussel</name>
    <dbReference type="NCBI Taxonomy" id="6550"/>
    <lineage>
        <taxon>Eukaryota</taxon>
        <taxon>Metazoa</taxon>
        <taxon>Spiralia</taxon>
        <taxon>Lophotrochozoa</taxon>
        <taxon>Mollusca</taxon>
        <taxon>Bivalvia</taxon>
        <taxon>Autobranchia</taxon>
        <taxon>Pteriomorphia</taxon>
        <taxon>Mytilida</taxon>
        <taxon>Mytiloidea</taxon>
        <taxon>Mytilidae</taxon>
        <taxon>Mytilinae</taxon>
        <taxon>Mytilus</taxon>
    </lineage>
</organism>
<dbReference type="EMBL" id="CAJPWZ010001646">
    <property type="protein sequence ID" value="CAG2219908.1"/>
    <property type="molecule type" value="Genomic_DNA"/>
</dbReference>
<sequence length="162" mass="18309">MSNLNQQLKEIFNQEVIQNTVNVSCEEPYEKIGKGCYSINDDNVSGDAAFASCTDPGAYLANFETLEEAMIMKLFLQKKNSGVHYYVGGRNVNRIIQHMIGDGLNMVEQQMMYITFAFNQGPGGKPDSEKYDLHIFYASDRYKFHDHGCDNGNYLGGYICEI</sequence>
<dbReference type="InterPro" id="IPR016187">
    <property type="entry name" value="CTDL_fold"/>
</dbReference>
<comment type="caution">
    <text evidence="1">The sequence shown here is derived from an EMBL/GenBank/DDBJ whole genome shotgun (WGS) entry which is preliminary data.</text>
</comment>
<dbReference type="AlphaFoldDB" id="A0A8S3SMM8"/>
<dbReference type="InterPro" id="IPR016186">
    <property type="entry name" value="C-type_lectin-like/link_sf"/>
</dbReference>
<dbReference type="SUPFAM" id="SSF56436">
    <property type="entry name" value="C-type lectin-like"/>
    <property type="match status" value="1"/>
</dbReference>
<proteinExistence type="predicted"/>
<dbReference type="Gene3D" id="3.10.100.10">
    <property type="entry name" value="Mannose-Binding Protein A, subunit A"/>
    <property type="match status" value="1"/>
</dbReference>
<gene>
    <name evidence="1" type="ORF">MEDL_33452</name>
</gene>
<accession>A0A8S3SMM8</accession>
<evidence type="ECO:0000313" key="1">
    <source>
        <dbReference type="EMBL" id="CAG2219908.1"/>
    </source>
</evidence>
<keyword evidence="2" id="KW-1185">Reference proteome</keyword>
<dbReference type="CDD" id="cd00037">
    <property type="entry name" value="CLECT"/>
    <property type="match status" value="1"/>
</dbReference>
<name>A0A8S3SMM8_MYTED</name>
<dbReference type="Proteomes" id="UP000683360">
    <property type="component" value="Unassembled WGS sequence"/>
</dbReference>
<reference evidence="1" key="1">
    <citation type="submission" date="2021-03" db="EMBL/GenBank/DDBJ databases">
        <authorList>
            <person name="Bekaert M."/>
        </authorList>
    </citation>
    <scope>NUCLEOTIDE SEQUENCE</scope>
</reference>
<evidence type="ECO:0000313" key="2">
    <source>
        <dbReference type="Proteomes" id="UP000683360"/>
    </source>
</evidence>
<protein>
    <submittedName>
        <fullName evidence="1">Uncharacterized protein</fullName>
    </submittedName>
</protein>